<keyword evidence="2" id="KW-1185">Reference proteome</keyword>
<accession>A0A0U5B563</accession>
<dbReference type="Proteomes" id="UP000217696">
    <property type="component" value="Chromosome"/>
</dbReference>
<dbReference type="AlphaFoldDB" id="A0A0U5B563"/>
<organism evidence="1 2">
    <name type="scientific">Aneurinibacillus soli</name>
    <dbReference type="NCBI Taxonomy" id="1500254"/>
    <lineage>
        <taxon>Bacteria</taxon>
        <taxon>Bacillati</taxon>
        <taxon>Bacillota</taxon>
        <taxon>Bacilli</taxon>
        <taxon>Bacillales</taxon>
        <taxon>Paenibacillaceae</taxon>
        <taxon>Aneurinibacillus group</taxon>
        <taxon>Aneurinibacillus</taxon>
    </lineage>
</organism>
<gene>
    <name evidence="1" type="ORF">CB4_00991</name>
</gene>
<dbReference type="EMBL" id="AP017312">
    <property type="protein sequence ID" value="BAU26822.1"/>
    <property type="molecule type" value="Genomic_DNA"/>
</dbReference>
<name>A0A0U5B563_9BACL</name>
<sequence length="78" mass="9691">MREFNADEFFKEIDEKQQEVNEQAYKLFRGDQRKARVRPRDEDEQRCLDIICREKWLRAISEGKVRYINDRELDYFVD</sequence>
<dbReference type="RefSeq" id="WP_096463825.1">
    <property type="nucleotide sequence ID" value="NZ_AP017312.1"/>
</dbReference>
<evidence type="ECO:0000313" key="2">
    <source>
        <dbReference type="Proteomes" id="UP000217696"/>
    </source>
</evidence>
<dbReference type="KEGG" id="asoc:CB4_00991"/>
<evidence type="ECO:0000313" key="1">
    <source>
        <dbReference type="EMBL" id="BAU26822.1"/>
    </source>
</evidence>
<reference evidence="1 2" key="1">
    <citation type="submission" date="2015-12" db="EMBL/GenBank/DDBJ databases">
        <title>Genome sequence of Aneurinibacillus soli.</title>
        <authorList>
            <person name="Lee J.S."/>
            <person name="Lee K.C."/>
            <person name="Kim K.K."/>
            <person name="Lee B.W."/>
        </authorList>
    </citation>
    <scope>NUCLEOTIDE SEQUENCE [LARGE SCALE GENOMIC DNA]</scope>
    <source>
        <strain evidence="1 2">CB4</strain>
    </source>
</reference>
<dbReference type="OrthoDB" id="1726239at2"/>
<proteinExistence type="predicted"/>
<protein>
    <submittedName>
        <fullName evidence="1">Uncharacterized protein</fullName>
    </submittedName>
</protein>